<name>A0A2M4DNR8_ANODA</name>
<reference evidence="2" key="1">
    <citation type="submission" date="2018-01" db="EMBL/GenBank/DDBJ databases">
        <title>An insight into the sialome of Amazonian anophelines.</title>
        <authorList>
            <person name="Ribeiro J.M."/>
            <person name="Scarpassa V."/>
            <person name="Calvo E."/>
        </authorList>
    </citation>
    <scope>NUCLEOTIDE SEQUENCE</scope>
</reference>
<feature type="chain" id="PRO_5014856931" evidence="1">
    <location>
        <begin position="25"/>
        <end position="79"/>
    </location>
</feature>
<feature type="signal peptide" evidence="1">
    <location>
        <begin position="1"/>
        <end position="24"/>
    </location>
</feature>
<evidence type="ECO:0000313" key="2">
    <source>
        <dbReference type="EMBL" id="MBW79207.1"/>
    </source>
</evidence>
<keyword evidence="1" id="KW-0732">Signal</keyword>
<protein>
    <submittedName>
        <fullName evidence="2">Putative secreted protein</fullName>
    </submittedName>
</protein>
<organism evidence="2">
    <name type="scientific">Anopheles darlingi</name>
    <name type="common">Mosquito</name>
    <dbReference type="NCBI Taxonomy" id="43151"/>
    <lineage>
        <taxon>Eukaryota</taxon>
        <taxon>Metazoa</taxon>
        <taxon>Ecdysozoa</taxon>
        <taxon>Arthropoda</taxon>
        <taxon>Hexapoda</taxon>
        <taxon>Insecta</taxon>
        <taxon>Pterygota</taxon>
        <taxon>Neoptera</taxon>
        <taxon>Endopterygota</taxon>
        <taxon>Diptera</taxon>
        <taxon>Nematocera</taxon>
        <taxon>Culicoidea</taxon>
        <taxon>Culicidae</taxon>
        <taxon>Anophelinae</taxon>
        <taxon>Anopheles</taxon>
    </lineage>
</organism>
<evidence type="ECO:0000256" key="1">
    <source>
        <dbReference type="SAM" id="SignalP"/>
    </source>
</evidence>
<proteinExistence type="predicted"/>
<dbReference type="EMBL" id="GGFL01015029">
    <property type="protein sequence ID" value="MBW79207.1"/>
    <property type="molecule type" value="Transcribed_RNA"/>
</dbReference>
<dbReference type="AlphaFoldDB" id="A0A2M4DNR8"/>
<accession>A0A2M4DNR8</accession>
<sequence length="79" mass="8892">MLPTIMCKIARLLVMLPRFAWVESRDARHMSRLPFRPSRAGTRMNSSVTCLNTFQCSTRPSMMPAPMVPIPAMKNGIAI</sequence>